<dbReference type="InterPro" id="IPR002078">
    <property type="entry name" value="Sigma_54_int"/>
</dbReference>
<keyword evidence="1" id="KW-0547">Nucleotide-binding</keyword>
<dbReference type="OrthoDB" id="9762199at2"/>
<evidence type="ECO:0000256" key="3">
    <source>
        <dbReference type="ARBA" id="ARBA00023015"/>
    </source>
</evidence>
<dbReference type="SMART" id="SM00382">
    <property type="entry name" value="AAA"/>
    <property type="match status" value="1"/>
</dbReference>
<keyword evidence="2" id="KW-0067">ATP-binding</keyword>
<dbReference type="eggNOG" id="COG3284">
    <property type="taxonomic scope" value="Bacteria"/>
</dbReference>
<dbReference type="SUPFAM" id="SSF52540">
    <property type="entry name" value="P-loop containing nucleoside triphosphate hydrolases"/>
    <property type="match status" value="1"/>
</dbReference>
<dbReference type="FunFam" id="3.40.50.300:FF:000006">
    <property type="entry name" value="DNA-binding transcriptional regulator NtrC"/>
    <property type="match status" value="1"/>
</dbReference>
<dbReference type="PROSITE" id="PS00676">
    <property type="entry name" value="SIGMA54_INTERACT_2"/>
    <property type="match status" value="1"/>
</dbReference>
<dbReference type="Pfam" id="PF00158">
    <property type="entry name" value="Sigma54_activat"/>
    <property type="match status" value="1"/>
</dbReference>
<dbReference type="GO" id="GO:0005524">
    <property type="term" value="F:ATP binding"/>
    <property type="evidence" value="ECO:0007669"/>
    <property type="project" value="UniProtKB-KW"/>
</dbReference>
<accession>A0A1I7G9B5</accession>
<dbReference type="InterPro" id="IPR058031">
    <property type="entry name" value="AAA_lid_NorR"/>
</dbReference>
<dbReference type="PROSITE" id="PS00688">
    <property type="entry name" value="SIGMA54_INTERACT_3"/>
    <property type="match status" value="1"/>
</dbReference>
<dbReference type="InterPro" id="IPR003018">
    <property type="entry name" value="GAF"/>
</dbReference>
<organism evidence="8 9">
    <name type="scientific">Alicyclobacillus macrosporangiidus</name>
    <dbReference type="NCBI Taxonomy" id="392015"/>
    <lineage>
        <taxon>Bacteria</taxon>
        <taxon>Bacillati</taxon>
        <taxon>Bacillota</taxon>
        <taxon>Bacilli</taxon>
        <taxon>Bacillales</taxon>
        <taxon>Alicyclobacillaceae</taxon>
        <taxon>Alicyclobacillus</taxon>
    </lineage>
</organism>
<dbReference type="InterPro" id="IPR029016">
    <property type="entry name" value="GAF-like_dom_sf"/>
</dbReference>
<dbReference type="SUPFAM" id="SSF46689">
    <property type="entry name" value="Homeodomain-like"/>
    <property type="match status" value="1"/>
</dbReference>
<keyword evidence="6" id="KW-0804">Transcription</keyword>
<dbReference type="Gene3D" id="1.10.10.60">
    <property type="entry name" value="Homeodomain-like"/>
    <property type="match status" value="1"/>
</dbReference>
<proteinExistence type="predicted"/>
<name>A0A1I7G9B5_9BACL</name>
<dbReference type="Gene3D" id="3.40.50.300">
    <property type="entry name" value="P-loop containing nucleotide triphosphate hydrolases"/>
    <property type="match status" value="1"/>
</dbReference>
<dbReference type="STRING" id="392015.SAMN05421543_10283"/>
<evidence type="ECO:0000313" key="8">
    <source>
        <dbReference type="EMBL" id="SFU45012.1"/>
    </source>
</evidence>
<evidence type="ECO:0000259" key="7">
    <source>
        <dbReference type="PROSITE" id="PS50045"/>
    </source>
</evidence>
<dbReference type="InterPro" id="IPR025662">
    <property type="entry name" value="Sigma_54_int_dom_ATP-bd_1"/>
</dbReference>
<keyword evidence="5" id="KW-0010">Activator</keyword>
<dbReference type="GO" id="GO:0043565">
    <property type="term" value="F:sequence-specific DNA binding"/>
    <property type="evidence" value="ECO:0007669"/>
    <property type="project" value="InterPro"/>
</dbReference>
<dbReference type="InterPro" id="IPR027417">
    <property type="entry name" value="P-loop_NTPase"/>
</dbReference>
<evidence type="ECO:0000256" key="5">
    <source>
        <dbReference type="ARBA" id="ARBA00023159"/>
    </source>
</evidence>
<keyword evidence="9" id="KW-1185">Reference proteome</keyword>
<dbReference type="InterPro" id="IPR003593">
    <property type="entry name" value="AAA+_ATPase"/>
</dbReference>
<dbReference type="Gene3D" id="3.30.450.40">
    <property type="match status" value="1"/>
</dbReference>
<evidence type="ECO:0000256" key="6">
    <source>
        <dbReference type="ARBA" id="ARBA00023163"/>
    </source>
</evidence>
<dbReference type="AlphaFoldDB" id="A0A1I7G9B5"/>
<reference evidence="9" key="1">
    <citation type="submission" date="2016-10" db="EMBL/GenBank/DDBJ databases">
        <authorList>
            <person name="Varghese N."/>
        </authorList>
    </citation>
    <scope>NUCLEOTIDE SEQUENCE [LARGE SCALE GENOMIC DNA]</scope>
    <source>
        <strain evidence="9">DSM 17980</strain>
    </source>
</reference>
<dbReference type="Gene3D" id="1.10.8.60">
    <property type="match status" value="1"/>
</dbReference>
<evidence type="ECO:0000256" key="4">
    <source>
        <dbReference type="ARBA" id="ARBA00023125"/>
    </source>
</evidence>
<dbReference type="CDD" id="cd00009">
    <property type="entry name" value="AAA"/>
    <property type="match status" value="1"/>
</dbReference>
<dbReference type="InterPro" id="IPR025943">
    <property type="entry name" value="Sigma_54_int_dom_ATP-bd_2"/>
</dbReference>
<dbReference type="PROSITE" id="PS00675">
    <property type="entry name" value="SIGMA54_INTERACT_1"/>
    <property type="match status" value="1"/>
</dbReference>
<dbReference type="Pfam" id="PF25601">
    <property type="entry name" value="AAA_lid_14"/>
    <property type="match status" value="1"/>
</dbReference>
<dbReference type="PROSITE" id="PS50045">
    <property type="entry name" value="SIGMA54_INTERACT_4"/>
    <property type="match status" value="1"/>
</dbReference>
<dbReference type="Pfam" id="PF02954">
    <property type="entry name" value="HTH_8"/>
    <property type="match status" value="1"/>
</dbReference>
<dbReference type="Proteomes" id="UP000183508">
    <property type="component" value="Unassembled WGS sequence"/>
</dbReference>
<dbReference type="EMBL" id="FPBV01000002">
    <property type="protein sequence ID" value="SFU45012.1"/>
    <property type="molecule type" value="Genomic_DNA"/>
</dbReference>
<dbReference type="InterPro" id="IPR002197">
    <property type="entry name" value="HTH_Fis"/>
</dbReference>
<dbReference type="InterPro" id="IPR025944">
    <property type="entry name" value="Sigma_54_int_dom_CS"/>
</dbReference>
<gene>
    <name evidence="8" type="ORF">SAMN05421543_10283</name>
</gene>
<dbReference type="PRINTS" id="PR01590">
    <property type="entry name" value="HTHFIS"/>
</dbReference>
<dbReference type="GO" id="GO:0006355">
    <property type="term" value="P:regulation of DNA-templated transcription"/>
    <property type="evidence" value="ECO:0007669"/>
    <property type="project" value="InterPro"/>
</dbReference>
<protein>
    <submittedName>
        <fullName evidence="8">Transcriptional regulator of acetoin/glycerol metabolism</fullName>
    </submittedName>
</protein>
<evidence type="ECO:0000313" key="9">
    <source>
        <dbReference type="Proteomes" id="UP000183508"/>
    </source>
</evidence>
<evidence type="ECO:0000256" key="1">
    <source>
        <dbReference type="ARBA" id="ARBA00022741"/>
    </source>
</evidence>
<dbReference type="RefSeq" id="WP_074949439.1">
    <property type="nucleotide sequence ID" value="NZ_FPBV01000002.1"/>
</dbReference>
<dbReference type="InterPro" id="IPR009057">
    <property type="entry name" value="Homeodomain-like_sf"/>
</dbReference>
<keyword evidence="3" id="KW-0805">Transcription regulation</keyword>
<dbReference type="Pfam" id="PF01590">
    <property type="entry name" value="GAF"/>
    <property type="match status" value="1"/>
</dbReference>
<sequence>MGEELAILSPQEVFEKKRVLKNAWEAYVSDHKVVTGVRGSVLESWKRSQSFGIQPGQRQARYAQGVDEVIEWRKESEFFATAIPILEQVYSQIEETRHILTLTEAHGRIIYLRGNHHILEKAEAMRFTLGADWSEQSAGTNAIGTSVYLKKPIQIFSYEHFAQGAHDWVCSASPVYDEHSGKLLGIVDLTAPHEYAQPHTLSMAKMIATQIQAEYLRISNDIRRCLHEEYVKARNRWPHEPMLLFDGVFQVIAENAEAQAWLRTVQPSLPDQSVYAVIRDALLTCAGSECTFELLQTGYKVTATAIVRRNERIGFLVLLHPRSRPRLGVSRGSFEGAATGPWVQITGRSPAIQTAIQRAKVVAATNVPILITGESGTGKELFARAVHEASPRRHHPFIAVNIAALPRELMASELFGYEPGAFTGAHPRGKKGKFEEAHGGTLFLDEIGDMPLDLQVYLLRVLQEKKVTRLGASHAEPVDVRIIAATHQHLAERIVRGAFRQDLFYRINVVELALPPLRERAGDIVLIANHFLAKFARQYGRPVTSFAEETLRLFTQYDWPGNVRELQNAVEHAVIFSQTDTITRKDLPSYLQVMDERAKAPHHAGAPVEHPDPWAEEERKLIAYWLEKLDGNVSEVARRLRRSRSTIYRKMKQYGIDSVRFPLID</sequence>
<evidence type="ECO:0000256" key="2">
    <source>
        <dbReference type="ARBA" id="ARBA00022840"/>
    </source>
</evidence>
<dbReference type="FunFam" id="1.10.8.60:FF:000014">
    <property type="entry name" value="DNA-binding transcriptional regulator NtrC"/>
    <property type="match status" value="1"/>
</dbReference>
<dbReference type="PANTHER" id="PTHR32071">
    <property type="entry name" value="TRANSCRIPTIONAL REGULATORY PROTEIN"/>
    <property type="match status" value="1"/>
</dbReference>
<feature type="domain" description="Sigma-54 factor interaction" evidence="7">
    <location>
        <begin position="345"/>
        <end position="575"/>
    </location>
</feature>
<keyword evidence="4" id="KW-0238">DNA-binding</keyword>